<dbReference type="InterPro" id="IPR050504">
    <property type="entry name" value="IgSF_BTN/MOG"/>
</dbReference>
<accession>A0A8C0JZ38</accession>
<comment type="subcellular location">
    <subcellularLocation>
        <location evidence="1">Membrane</location>
    </subcellularLocation>
</comment>
<dbReference type="CDD" id="cd05713">
    <property type="entry name" value="IgV_MOG_like"/>
    <property type="match status" value="1"/>
</dbReference>
<dbReference type="SMART" id="SM00409">
    <property type="entry name" value="IG"/>
    <property type="match status" value="1"/>
</dbReference>
<organism evidence="10 11">
    <name type="scientific">Canis lupus dingo</name>
    <name type="common">dingo</name>
    <dbReference type="NCBI Taxonomy" id="286419"/>
    <lineage>
        <taxon>Eukaryota</taxon>
        <taxon>Metazoa</taxon>
        <taxon>Chordata</taxon>
        <taxon>Craniata</taxon>
        <taxon>Vertebrata</taxon>
        <taxon>Euteleostomi</taxon>
        <taxon>Mammalia</taxon>
        <taxon>Eutheria</taxon>
        <taxon>Laurasiatheria</taxon>
        <taxon>Carnivora</taxon>
        <taxon>Caniformia</taxon>
        <taxon>Canidae</taxon>
        <taxon>Canis</taxon>
    </lineage>
</organism>
<dbReference type="SMART" id="SM00406">
    <property type="entry name" value="IGv"/>
    <property type="match status" value="1"/>
</dbReference>
<evidence type="ECO:0000256" key="5">
    <source>
        <dbReference type="ARBA" id="ARBA00023136"/>
    </source>
</evidence>
<dbReference type="GO" id="GO:0009897">
    <property type="term" value="C:external side of plasma membrane"/>
    <property type="evidence" value="ECO:0007669"/>
    <property type="project" value="TreeGrafter"/>
</dbReference>
<dbReference type="InterPro" id="IPR003599">
    <property type="entry name" value="Ig_sub"/>
</dbReference>
<dbReference type="InterPro" id="IPR007110">
    <property type="entry name" value="Ig-like_dom"/>
</dbReference>
<dbReference type="Gene3D" id="2.60.40.10">
    <property type="entry name" value="Immunoglobulins"/>
    <property type="match status" value="2"/>
</dbReference>
<dbReference type="InterPro" id="IPR013106">
    <property type="entry name" value="Ig_V-set"/>
</dbReference>
<feature type="domain" description="Ig-like" evidence="9">
    <location>
        <begin position="59"/>
        <end position="152"/>
    </location>
</feature>
<evidence type="ECO:0000256" key="1">
    <source>
        <dbReference type="ARBA" id="ARBA00004370"/>
    </source>
</evidence>
<dbReference type="Pfam" id="PF22705">
    <property type="entry name" value="C2-set_3"/>
    <property type="match status" value="1"/>
</dbReference>
<keyword evidence="3 8" id="KW-0732">Signal</keyword>
<feature type="domain" description="Ig-like" evidence="9">
    <location>
        <begin position="164"/>
        <end position="247"/>
    </location>
</feature>
<dbReference type="PROSITE" id="PS50835">
    <property type="entry name" value="IG_LIKE"/>
    <property type="match status" value="2"/>
</dbReference>
<protein>
    <recommendedName>
        <fullName evidence="9">Ig-like domain-containing protein</fullName>
    </recommendedName>
</protein>
<feature type="chain" id="PRO_5034842977" description="Ig-like domain-containing protein" evidence="8">
    <location>
        <begin position="39"/>
        <end position="389"/>
    </location>
</feature>
<dbReference type="GO" id="GO:0050852">
    <property type="term" value="P:T cell receptor signaling pathway"/>
    <property type="evidence" value="ECO:0007669"/>
    <property type="project" value="TreeGrafter"/>
</dbReference>
<dbReference type="PANTHER" id="PTHR24100">
    <property type="entry name" value="BUTYROPHILIN"/>
    <property type="match status" value="1"/>
</dbReference>
<feature type="transmembrane region" description="Helical" evidence="7">
    <location>
        <begin position="318"/>
        <end position="335"/>
    </location>
</feature>
<evidence type="ECO:0000313" key="10">
    <source>
        <dbReference type="Ensembl" id="ENSCAFP00020007318.1"/>
    </source>
</evidence>
<keyword evidence="5 7" id="KW-0472">Membrane</keyword>
<evidence type="ECO:0000256" key="7">
    <source>
        <dbReference type="SAM" id="Phobius"/>
    </source>
</evidence>
<keyword evidence="2 7" id="KW-0812">Transmembrane</keyword>
<name>A0A8C0JZ38_CANLU</name>
<evidence type="ECO:0000256" key="2">
    <source>
        <dbReference type="ARBA" id="ARBA00022692"/>
    </source>
</evidence>
<dbReference type="GO" id="GO:0005102">
    <property type="term" value="F:signaling receptor binding"/>
    <property type="evidence" value="ECO:0007669"/>
    <property type="project" value="TreeGrafter"/>
</dbReference>
<evidence type="ECO:0000256" key="3">
    <source>
        <dbReference type="ARBA" id="ARBA00022729"/>
    </source>
</evidence>
<feature type="transmembrane region" description="Helical" evidence="7">
    <location>
        <begin position="347"/>
        <end position="370"/>
    </location>
</feature>
<dbReference type="FunFam" id="2.60.40.10:FF:000208">
    <property type="entry name" value="Butyrophilin subfamily 1 member A1"/>
    <property type="match status" value="1"/>
</dbReference>
<dbReference type="FunFam" id="2.60.40.10:FF:000088">
    <property type="entry name" value="Butyrophilin subfamily 1 member A1"/>
    <property type="match status" value="1"/>
</dbReference>
<dbReference type="InterPro" id="IPR053896">
    <property type="entry name" value="BTN3A2-like_Ig-C"/>
</dbReference>
<dbReference type="GeneTree" id="ENSGT00940000163997"/>
<evidence type="ECO:0000313" key="11">
    <source>
        <dbReference type="Proteomes" id="UP000694391"/>
    </source>
</evidence>
<keyword evidence="4 7" id="KW-1133">Transmembrane helix</keyword>
<dbReference type="GO" id="GO:0001817">
    <property type="term" value="P:regulation of cytokine production"/>
    <property type="evidence" value="ECO:0007669"/>
    <property type="project" value="TreeGrafter"/>
</dbReference>
<keyword evidence="6" id="KW-0393">Immunoglobulin domain</keyword>
<proteinExistence type="predicted"/>
<reference evidence="10" key="2">
    <citation type="submission" date="2025-09" db="UniProtKB">
        <authorList>
            <consortium name="Ensembl"/>
        </authorList>
    </citation>
    <scope>IDENTIFICATION</scope>
</reference>
<sequence length="389" mass="43145">MREAQVSPSPAGMRGPGICPPSCSILFIFLQLLSCSISGNGKADFSVFAPDKPLLAMVGEEVDLPCHLSLNISAEDMELRWYRDQPSPAMHLHKNGIDVQDEQMAEYQGRTTFLSTRLAQGQAAVRIHNVTALDNGTFHCNFKDGIMSAETTLWLRVAGLGSEPKIQVGPGQSEGVWAQCTSEGWYPEPQVEWRDLGGQSLPSVTNLSASPTTGLFSVVSNVTLLDRDVEGFSCSIISSLLQRRKVAKSYLPGECSVLFRPQKLGAPQTISSSYPIPHIVTGYFSCNETFKIYSLTLSKNAALHINFSCYAVHHLPRTYFIAINLYLLSVFIHYTHPHLSPLENTSLFSPLSTWLSGFLGVWVFLVLFYLRFHVYIIPPNIFPSLTYFI</sequence>
<dbReference type="Pfam" id="PF07686">
    <property type="entry name" value="V-set"/>
    <property type="match status" value="1"/>
</dbReference>
<evidence type="ECO:0000256" key="6">
    <source>
        <dbReference type="ARBA" id="ARBA00023319"/>
    </source>
</evidence>
<dbReference type="InterPro" id="IPR013783">
    <property type="entry name" value="Ig-like_fold"/>
</dbReference>
<dbReference type="Proteomes" id="UP000694391">
    <property type="component" value="Unplaced"/>
</dbReference>
<dbReference type="AlphaFoldDB" id="A0A8C0JZ38"/>
<evidence type="ECO:0000259" key="9">
    <source>
        <dbReference type="PROSITE" id="PS50835"/>
    </source>
</evidence>
<evidence type="ECO:0000256" key="8">
    <source>
        <dbReference type="SAM" id="SignalP"/>
    </source>
</evidence>
<reference evidence="10" key="1">
    <citation type="submission" date="2025-08" db="UniProtKB">
        <authorList>
            <consortium name="Ensembl"/>
        </authorList>
    </citation>
    <scope>IDENTIFICATION</scope>
</reference>
<dbReference type="InterPro" id="IPR036179">
    <property type="entry name" value="Ig-like_dom_sf"/>
</dbReference>
<dbReference type="SUPFAM" id="SSF48726">
    <property type="entry name" value="Immunoglobulin"/>
    <property type="match status" value="2"/>
</dbReference>
<dbReference type="Ensembl" id="ENSCAFT00020008468.1">
    <property type="protein sequence ID" value="ENSCAFP00020007318.1"/>
    <property type="gene ID" value="ENSCAFG00020005924.1"/>
</dbReference>
<feature type="signal peptide" evidence="8">
    <location>
        <begin position="1"/>
        <end position="38"/>
    </location>
</feature>
<dbReference type="PANTHER" id="PTHR24100:SF133">
    <property type="entry name" value="BUTYROPHILIN-LIKE PROTEIN 10 PSEUDOGENE-RELATED"/>
    <property type="match status" value="1"/>
</dbReference>
<keyword evidence="11" id="KW-1185">Reference proteome</keyword>
<evidence type="ECO:0000256" key="4">
    <source>
        <dbReference type="ARBA" id="ARBA00022989"/>
    </source>
</evidence>